<name>A0A9K3L2P9_9STRA</name>
<feature type="transmembrane region" description="Helical" evidence="1">
    <location>
        <begin position="44"/>
        <end position="64"/>
    </location>
</feature>
<organism evidence="2 3">
    <name type="scientific">Nitzschia inconspicua</name>
    <dbReference type="NCBI Taxonomy" id="303405"/>
    <lineage>
        <taxon>Eukaryota</taxon>
        <taxon>Sar</taxon>
        <taxon>Stramenopiles</taxon>
        <taxon>Ochrophyta</taxon>
        <taxon>Bacillariophyta</taxon>
        <taxon>Bacillariophyceae</taxon>
        <taxon>Bacillariophycidae</taxon>
        <taxon>Bacillariales</taxon>
        <taxon>Bacillariaceae</taxon>
        <taxon>Nitzschia</taxon>
    </lineage>
</organism>
<dbReference type="Proteomes" id="UP000693970">
    <property type="component" value="Unassembled WGS sequence"/>
</dbReference>
<feature type="transmembrane region" description="Helical" evidence="1">
    <location>
        <begin position="76"/>
        <end position="94"/>
    </location>
</feature>
<keyword evidence="1" id="KW-1133">Transmembrane helix</keyword>
<feature type="transmembrane region" description="Helical" evidence="1">
    <location>
        <begin position="161"/>
        <end position="191"/>
    </location>
</feature>
<comment type="caution">
    <text evidence="2">The sequence shown here is derived from an EMBL/GenBank/DDBJ whole genome shotgun (WGS) entry which is preliminary data.</text>
</comment>
<gene>
    <name evidence="2" type="ORF">IV203_003961</name>
</gene>
<dbReference type="InterPro" id="IPR029377">
    <property type="entry name" value="TMEM220"/>
</dbReference>
<keyword evidence="1" id="KW-0472">Membrane</keyword>
<dbReference type="Pfam" id="PF15071">
    <property type="entry name" value="TMEM220"/>
    <property type="match status" value="1"/>
</dbReference>
<dbReference type="PROSITE" id="PS51257">
    <property type="entry name" value="PROKAR_LIPOPROTEIN"/>
    <property type="match status" value="1"/>
</dbReference>
<keyword evidence="3" id="KW-1185">Reference proteome</keyword>
<feature type="transmembrane region" description="Helical" evidence="1">
    <location>
        <begin position="21"/>
        <end position="38"/>
    </location>
</feature>
<reference evidence="2" key="1">
    <citation type="journal article" date="2021" name="Sci. Rep.">
        <title>Diploid genomic architecture of Nitzschia inconspicua, an elite biomass production diatom.</title>
        <authorList>
            <person name="Oliver A."/>
            <person name="Podell S."/>
            <person name="Pinowska A."/>
            <person name="Traller J.C."/>
            <person name="Smith S.R."/>
            <person name="McClure R."/>
            <person name="Beliaev A."/>
            <person name="Bohutskyi P."/>
            <person name="Hill E.A."/>
            <person name="Rabines A."/>
            <person name="Zheng H."/>
            <person name="Allen L.Z."/>
            <person name="Kuo A."/>
            <person name="Grigoriev I.V."/>
            <person name="Allen A.E."/>
            <person name="Hazlebeck D."/>
            <person name="Allen E.E."/>
        </authorList>
    </citation>
    <scope>NUCLEOTIDE SEQUENCE</scope>
    <source>
        <strain evidence="2">Hildebrandi</strain>
    </source>
</reference>
<protein>
    <submittedName>
        <fullName evidence="2">Transmembrane family 220 helix protein</fullName>
    </submittedName>
</protein>
<dbReference type="EMBL" id="JAGRRH010000016">
    <property type="protein sequence ID" value="KAG7354605.1"/>
    <property type="molecule type" value="Genomic_DNA"/>
</dbReference>
<keyword evidence="1 2" id="KW-0812">Transmembrane</keyword>
<accession>A0A9K3L2P9</accession>
<reference evidence="2" key="2">
    <citation type="submission" date="2021-04" db="EMBL/GenBank/DDBJ databases">
        <authorList>
            <person name="Podell S."/>
        </authorList>
    </citation>
    <scope>NUCLEOTIDE SEQUENCE</scope>
    <source>
        <strain evidence="2">Hildebrandi</strain>
    </source>
</reference>
<evidence type="ECO:0000313" key="3">
    <source>
        <dbReference type="Proteomes" id="UP000693970"/>
    </source>
</evidence>
<proteinExistence type="predicted"/>
<sequence length="220" mass="24048">MVSSFDKSSHSNQPISAVSNLYCILSAFFFAACAYAQLNDPDPFLWVLSYIGLGVFPNLLVTTCPPKSIPIGTLRMILLGLAAVLTCTILYKIVSVIPKLELEASKGLGWHFLEHEEGRDSCGLLLLVLHSLYLCTAFLQDPQLRRRQPLQQRSSHDNHQFVSSLSAVASSPVVQAVGLLSVLVGAVYLWLVHHPDMVAKYKVPHCQGGMFGREGVGGEL</sequence>
<dbReference type="PANTHER" id="PTHR34262:SF1">
    <property type="entry name" value="TRANSMEMBRANE PROTEIN 220"/>
    <property type="match status" value="1"/>
</dbReference>
<evidence type="ECO:0000256" key="1">
    <source>
        <dbReference type="SAM" id="Phobius"/>
    </source>
</evidence>
<dbReference type="PANTHER" id="PTHR34262">
    <property type="entry name" value="TRANSMEMBRANE PROTEIN 220"/>
    <property type="match status" value="1"/>
</dbReference>
<evidence type="ECO:0000313" key="2">
    <source>
        <dbReference type="EMBL" id="KAG7354605.1"/>
    </source>
</evidence>
<dbReference type="AlphaFoldDB" id="A0A9K3L2P9"/>
<dbReference type="OrthoDB" id="44082at2759"/>